<dbReference type="SUPFAM" id="SSF46785">
    <property type="entry name" value="Winged helix' DNA-binding domain"/>
    <property type="match status" value="1"/>
</dbReference>
<evidence type="ECO:0000313" key="6">
    <source>
        <dbReference type="Proteomes" id="UP000886785"/>
    </source>
</evidence>
<dbReference type="InterPro" id="IPR036388">
    <property type="entry name" value="WH-like_DNA-bd_sf"/>
</dbReference>
<evidence type="ECO:0000259" key="4">
    <source>
        <dbReference type="PROSITE" id="PS50995"/>
    </source>
</evidence>
<dbReference type="PROSITE" id="PS50995">
    <property type="entry name" value="HTH_MARR_2"/>
    <property type="match status" value="1"/>
</dbReference>
<dbReference type="PRINTS" id="PR00598">
    <property type="entry name" value="HTHMARR"/>
</dbReference>
<feature type="domain" description="HTH marR-type" evidence="4">
    <location>
        <begin position="1"/>
        <end position="132"/>
    </location>
</feature>
<organism evidence="5 6">
    <name type="scientific">Candidatus Gallacutalibacter pullicola</name>
    <dbReference type="NCBI Taxonomy" id="2840830"/>
    <lineage>
        <taxon>Bacteria</taxon>
        <taxon>Bacillati</taxon>
        <taxon>Bacillota</taxon>
        <taxon>Clostridia</taxon>
        <taxon>Eubacteriales</taxon>
        <taxon>Candidatus Gallacutalibacter</taxon>
    </lineage>
</organism>
<dbReference type="EMBL" id="DVHF01000044">
    <property type="protein sequence ID" value="HIR56782.1"/>
    <property type="molecule type" value="Genomic_DNA"/>
</dbReference>
<evidence type="ECO:0000256" key="3">
    <source>
        <dbReference type="ARBA" id="ARBA00023163"/>
    </source>
</evidence>
<dbReference type="InterPro" id="IPR000835">
    <property type="entry name" value="HTH_MarR-typ"/>
</dbReference>
<dbReference type="Gene3D" id="1.10.10.10">
    <property type="entry name" value="Winged helix-like DNA-binding domain superfamily/Winged helix DNA-binding domain"/>
    <property type="match status" value="1"/>
</dbReference>
<dbReference type="Pfam" id="PF01047">
    <property type="entry name" value="MarR"/>
    <property type="match status" value="1"/>
</dbReference>
<protein>
    <submittedName>
        <fullName evidence="5">MarR family transcriptional regulator</fullName>
    </submittedName>
</protein>
<evidence type="ECO:0000256" key="1">
    <source>
        <dbReference type="ARBA" id="ARBA00023015"/>
    </source>
</evidence>
<reference evidence="5" key="1">
    <citation type="submission" date="2020-10" db="EMBL/GenBank/DDBJ databases">
        <authorList>
            <person name="Gilroy R."/>
        </authorList>
    </citation>
    <scope>NUCLEOTIDE SEQUENCE</scope>
    <source>
        <strain evidence="5">ChiSjej1B19-7085</strain>
    </source>
</reference>
<reference evidence="5" key="2">
    <citation type="journal article" date="2021" name="PeerJ">
        <title>Extensive microbial diversity within the chicken gut microbiome revealed by metagenomics and culture.</title>
        <authorList>
            <person name="Gilroy R."/>
            <person name="Ravi A."/>
            <person name="Getino M."/>
            <person name="Pursley I."/>
            <person name="Horton D.L."/>
            <person name="Alikhan N.F."/>
            <person name="Baker D."/>
            <person name="Gharbi K."/>
            <person name="Hall N."/>
            <person name="Watson M."/>
            <person name="Adriaenssens E.M."/>
            <person name="Foster-Nyarko E."/>
            <person name="Jarju S."/>
            <person name="Secka A."/>
            <person name="Antonio M."/>
            <person name="Oren A."/>
            <person name="Chaudhuri R.R."/>
            <person name="La Ragione R."/>
            <person name="Hildebrand F."/>
            <person name="Pallen M.J."/>
        </authorList>
    </citation>
    <scope>NUCLEOTIDE SEQUENCE</scope>
    <source>
        <strain evidence="5">ChiSjej1B19-7085</strain>
    </source>
</reference>
<dbReference type="PROSITE" id="PS01117">
    <property type="entry name" value="HTH_MARR_1"/>
    <property type="match status" value="1"/>
</dbReference>
<dbReference type="Proteomes" id="UP000886785">
    <property type="component" value="Unassembled WGS sequence"/>
</dbReference>
<dbReference type="GO" id="GO:0003700">
    <property type="term" value="F:DNA-binding transcription factor activity"/>
    <property type="evidence" value="ECO:0007669"/>
    <property type="project" value="InterPro"/>
</dbReference>
<sequence length="148" mass="17233">MDTLMDFIMKTYQSSKRYRADKLDCGLAPFQQLYIYRICRRPGESQDWLARTLCINKSNVARQLLSLEQSGFVTRSPDPNDRRILRVYPTEKAKEIFPQVEQLIHEWETLVLEPFTAEERTVFIDLMKRVSVRSAELAGEESGAKKKG</sequence>
<keyword evidence="3" id="KW-0804">Transcription</keyword>
<evidence type="ECO:0000256" key="2">
    <source>
        <dbReference type="ARBA" id="ARBA00023125"/>
    </source>
</evidence>
<dbReference type="GO" id="GO:0003677">
    <property type="term" value="F:DNA binding"/>
    <property type="evidence" value="ECO:0007669"/>
    <property type="project" value="UniProtKB-KW"/>
</dbReference>
<dbReference type="PANTHER" id="PTHR42756">
    <property type="entry name" value="TRANSCRIPTIONAL REGULATOR, MARR"/>
    <property type="match status" value="1"/>
</dbReference>
<gene>
    <name evidence="5" type="ORF">IAA54_03870</name>
</gene>
<accession>A0A9D1J0V2</accession>
<dbReference type="PANTHER" id="PTHR42756:SF1">
    <property type="entry name" value="TRANSCRIPTIONAL REPRESSOR OF EMRAB OPERON"/>
    <property type="match status" value="1"/>
</dbReference>
<keyword evidence="1" id="KW-0805">Transcription regulation</keyword>
<evidence type="ECO:0000313" key="5">
    <source>
        <dbReference type="EMBL" id="HIR56782.1"/>
    </source>
</evidence>
<proteinExistence type="predicted"/>
<keyword evidence="2" id="KW-0238">DNA-binding</keyword>
<name>A0A9D1J0V2_9FIRM</name>
<dbReference type="SMART" id="SM00347">
    <property type="entry name" value="HTH_MARR"/>
    <property type="match status" value="1"/>
</dbReference>
<dbReference type="InterPro" id="IPR023187">
    <property type="entry name" value="Tscrpt_reg_MarR-type_CS"/>
</dbReference>
<comment type="caution">
    <text evidence="5">The sequence shown here is derived from an EMBL/GenBank/DDBJ whole genome shotgun (WGS) entry which is preliminary data.</text>
</comment>
<dbReference type="AlphaFoldDB" id="A0A9D1J0V2"/>
<dbReference type="InterPro" id="IPR036390">
    <property type="entry name" value="WH_DNA-bd_sf"/>
</dbReference>